<name>A0A1C7N6K7_9FUNG</name>
<dbReference type="InterPro" id="IPR051361">
    <property type="entry name" value="ThrE/Ser_Exporter"/>
</dbReference>
<feature type="domain" description="Threonine/serine exporter-like N-terminal" evidence="4">
    <location>
        <begin position="156"/>
        <end position="388"/>
    </location>
</feature>
<dbReference type="InterPro" id="IPR010619">
    <property type="entry name" value="ThrE-like_N"/>
</dbReference>
<accession>A0A1C7N6K7</accession>
<feature type="region of interest" description="Disordered" evidence="2">
    <location>
        <begin position="106"/>
        <end position="130"/>
    </location>
</feature>
<feature type="region of interest" description="Disordered" evidence="2">
    <location>
        <begin position="23"/>
        <end position="43"/>
    </location>
</feature>
<dbReference type="AlphaFoldDB" id="A0A1C7N6K7"/>
<gene>
    <name evidence="5" type="ORF">A0J61_07713</name>
</gene>
<keyword evidence="3" id="KW-1133">Transmembrane helix</keyword>
<reference evidence="5 6" key="1">
    <citation type="submission" date="2016-03" db="EMBL/GenBank/DDBJ databases">
        <title>Choanephora cucurbitarum.</title>
        <authorList>
            <person name="Min B."/>
            <person name="Park H."/>
            <person name="Park J.-H."/>
            <person name="Shin H.-D."/>
            <person name="Choi I.-G."/>
        </authorList>
    </citation>
    <scope>NUCLEOTIDE SEQUENCE [LARGE SCALE GENOMIC DNA]</scope>
    <source>
        <strain evidence="5 6">KUS-F28377</strain>
    </source>
</reference>
<evidence type="ECO:0000259" key="4">
    <source>
        <dbReference type="Pfam" id="PF06738"/>
    </source>
</evidence>
<dbReference type="PANTHER" id="PTHR31082">
    <property type="entry name" value="PHEROMONE-REGULATED MEMBRANE PROTEIN 10"/>
    <property type="match status" value="1"/>
</dbReference>
<protein>
    <recommendedName>
        <fullName evidence="4">Threonine/serine exporter-like N-terminal domain-containing protein</fullName>
    </recommendedName>
</protein>
<feature type="transmembrane region" description="Helical" evidence="3">
    <location>
        <begin position="491"/>
        <end position="511"/>
    </location>
</feature>
<evidence type="ECO:0000313" key="5">
    <source>
        <dbReference type="EMBL" id="OBZ84239.1"/>
    </source>
</evidence>
<dbReference type="PANTHER" id="PTHR31082:SF4">
    <property type="entry name" value="PHEROMONE-REGULATED MEMBRANE PROTEIN 10"/>
    <property type="match status" value="1"/>
</dbReference>
<feature type="transmembrane region" description="Helical" evidence="3">
    <location>
        <begin position="523"/>
        <end position="544"/>
    </location>
</feature>
<dbReference type="GO" id="GO:0022857">
    <property type="term" value="F:transmembrane transporter activity"/>
    <property type="evidence" value="ECO:0007669"/>
    <property type="project" value="InterPro"/>
</dbReference>
<keyword evidence="6" id="KW-1185">Reference proteome</keyword>
<organism evidence="5 6">
    <name type="scientific">Choanephora cucurbitarum</name>
    <dbReference type="NCBI Taxonomy" id="101091"/>
    <lineage>
        <taxon>Eukaryota</taxon>
        <taxon>Fungi</taxon>
        <taxon>Fungi incertae sedis</taxon>
        <taxon>Mucoromycota</taxon>
        <taxon>Mucoromycotina</taxon>
        <taxon>Mucoromycetes</taxon>
        <taxon>Mucorales</taxon>
        <taxon>Mucorineae</taxon>
        <taxon>Choanephoraceae</taxon>
        <taxon>Choanephoroideae</taxon>
        <taxon>Choanephora</taxon>
    </lineage>
</organism>
<dbReference type="InParanoid" id="A0A1C7N6K7"/>
<feature type="transmembrane region" description="Helical" evidence="3">
    <location>
        <begin position="334"/>
        <end position="358"/>
    </location>
</feature>
<comment type="similarity">
    <text evidence="1">Belongs to the ThrE exporter (TC 2.A.79) family.</text>
</comment>
<dbReference type="Pfam" id="PF06738">
    <property type="entry name" value="ThrE"/>
    <property type="match status" value="1"/>
</dbReference>
<evidence type="ECO:0000256" key="1">
    <source>
        <dbReference type="ARBA" id="ARBA00034125"/>
    </source>
</evidence>
<feature type="transmembrane region" description="Helical" evidence="3">
    <location>
        <begin position="309"/>
        <end position="328"/>
    </location>
</feature>
<dbReference type="EMBL" id="LUGH01000537">
    <property type="protein sequence ID" value="OBZ84239.1"/>
    <property type="molecule type" value="Genomic_DNA"/>
</dbReference>
<comment type="caution">
    <text evidence="5">The sequence shown here is derived from an EMBL/GenBank/DDBJ whole genome shotgun (WGS) entry which is preliminary data.</text>
</comment>
<proteinExistence type="inferred from homology"/>
<evidence type="ECO:0000256" key="2">
    <source>
        <dbReference type="SAM" id="MobiDB-lite"/>
    </source>
</evidence>
<dbReference type="STRING" id="101091.A0A1C7N6K7"/>
<feature type="transmembrane region" description="Helical" evidence="3">
    <location>
        <begin position="460"/>
        <end position="479"/>
    </location>
</feature>
<keyword evidence="3" id="KW-0812">Transmembrane</keyword>
<dbReference type="OrthoDB" id="413008at2759"/>
<feature type="transmembrane region" description="Helical" evidence="3">
    <location>
        <begin position="370"/>
        <end position="391"/>
    </location>
</feature>
<keyword evidence="3" id="KW-0472">Membrane</keyword>
<feature type="transmembrane region" description="Helical" evidence="3">
    <location>
        <begin position="411"/>
        <end position="429"/>
    </location>
</feature>
<dbReference type="Proteomes" id="UP000093000">
    <property type="component" value="Unassembled WGS sequence"/>
</dbReference>
<evidence type="ECO:0000256" key="3">
    <source>
        <dbReference type="SAM" id="Phobius"/>
    </source>
</evidence>
<evidence type="ECO:0000313" key="6">
    <source>
        <dbReference type="Proteomes" id="UP000093000"/>
    </source>
</evidence>
<feature type="transmembrane region" description="Helical" evidence="3">
    <location>
        <begin position="276"/>
        <end position="302"/>
    </location>
</feature>
<feature type="transmembrane region" description="Helical" evidence="3">
    <location>
        <begin position="436"/>
        <end position="454"/>
    </location>
</feature>
<sequence>MSLSDQDSVISSVASQATLTDTTKTLNQSQEPMPSSPNPILSTSSIPFRPSLWRTNGLSDIENHYFMEQSPSTANSSYYTTELTRGNSIATAISMRQADIMVSRDNPQHLHQHSRSSSRSSNEVLTEQALSPGNRFSTHTVLKKDDALLYEKKKSVIILLGRLLLKCGCPCHRVDSILQHTARRLVLDASFAFLPDSVLITFTESDNSQSIMVKAPQGYDNGKIIKINETMNMFFQEKIDLDRCLILLHEIATAPPTCGTFSTILFFGASSFSASVMLFGGTWIDGIISGCLGLLVSLLYLFSTHYPTYALVFEMSTSIIVALIAKALHQYCCFVSVAMASLLILLPGYTMTVGVIELTARQVTPGIVRLVYAIFYAFQLAYGLQIGANAYQAINPNAPEEGLCTEPPVSPWFYILLLPILSVSLSLSYGSSRRQWIPQMTSCTIAFCISYFLGKLIPDGQIVNAIAAFTIGLYANFALKLTGEPPLTSLCVGVTLLVPGSLGVRGAYAALNQNGLVQGSFPMQMLTITLGLSAGLFAAGMIVYPSGKKHSMYISL</sequence>